<dbReference type="RefSeq" id="WP_264713931.1">
    <property type="nucleotide sequence ID" value="NZ_JAPDNT010000007.1"/>
</dbReference>
<keyword evidence="2 5" id="KW-0812">Transmembrane</keyword>
<sequence length="283" mass="28757">MSDPRVRPRIEVLDPQAPRLEPPALPVVTERPPGPGSVTLALGGALLLLLGLAALDTANFVADQFARSPVLGWLTLGVATAGFGLIGAAGWRELRGLFALRTVDRLRAQLADPVTTRAAAATWLAGVPDGKALLPAVLAANDPDAIIALLRAGPAATLRARSEALGREAAVQVFAATAAIPSPSLDGLLVGWRGARLVRQVAVLHGMRPGLLGTLGLLRRTVFSAAAVAAADLAADTAARALLSNPLLQHLAGDVAGAGVAARRMIVLGRVAAAACSPVPPAP</sequence>
<gene>
    <name evidence="6" type="ORF">OL599_11715</name>
</gene>
<feature type="transmembrane region" description="Helical" evidence="5">
    <location>
        <begin position="70"/>
        <end position="91"/>
    </location>
</feature>
<dbReference type="InterPro" id="IPR021147">
    <property type="entry name" value="DUF697"/>
</dbReference>
<reference evidence="6" key="1">
    <citation type="submission" date="2022-09" db="EMBL/GenBank/DDBJ databases">
        <title>Rhodovastum sp. nov. RN2-1 isolated from soil in Seongnam, South Korea.</title>
        <authorList>
            <person name="Le N.T."/>
        </authorList>
    </citation>
    <scope>NUCLEOTIDE SEQUENCE</scope>
    <source>
        <strain evidence="6">RN2-1</strain>
    </source>
</reference>
<comment type="subcellular location">
    <subcellularLocation>
        <location evidence="1">Membrane</location>
        <topology evidence="1">Multi-pass membrane protein</topology>
    </subcellularLocation>
</comment>
<evidence type="ECO:0000313" key="6">
    <source>
        <dbReference type="EMBL" id="MCW3475238.1"/>
    </source>
</evidence>
<keyword evidence="7" id="KW-1185">Reference proteome</keyword>
<organism evidence="6 7">
    <name type="scientific">Limobrevibacterium gyesilva</name>
    <dbReference type="NCBI Taxonomy" id="2991712"/>
    <lineage>
        <taxon>Bacteria</taxon>
        <taxon>Pseudomonadati</taxon>
        <taxon>Pseudomonadota</taxon>
        <taxon>Alphaproteobacteria</taxon>
        <taxon>Acetobacterales</taxon>
        <taxon>Acetobacteraceae</taxon>
        <taxon>Limobrevibacterium</taxon>
    </lineage>
</organism>
<dbReference type="AlphaFoldDB" id="A0AA41YRF6"/>
<reference evidence="6" key="2">
    <citation type="submission" date="2022-10" db="EMBL/GenBank/DDBJ databases">
        <authorList>
            <person name="Trinh H.N."/>
        </authorList>
    </citation>
    <scope>NUCLEOTIDE SEQUENCE</scope>
    <source>
        <strain evidence="6">RN2-1</strain>
    </source>
</reference>
<evidence type="ECO:0000256" key="1">
    <source>
        <dbReference type="ARBA" id="ARBA00004141"/>
    </source>
</evidence>
<dbReference type="GO" id="GO:0016020">
    <property type="term" value="C:membrane"/>
    <property type="evidence" value="ECO:0007669"/>
    <property type="project" value="UniProtKB-SubCell"/>
</dbReference>
<proteinExistence type="predicted"/>
<evidence type="ECO:0000256" key="4">
    <source>
        <dbReference type="ARBA" id="ARBA00023136"/>
    </source>
</evidence>
<accession>A0AA41YRF6</accession>
<dbReference type="Proteomes" id="UP001165679">
    <property type="component" value="Unassembled WGS sequence"/>
</dbReference>
<evidence type="ECO:0000256" key="3">
    <source>
        <dbReference type="ARBA" id="ARBA00022989"/>
    </source>
</evidence>
<feature type="transmembrane region" description="Helical" evidence="5">
    <location>
        <begin position="38"/>
        <end position="58"/>
    </location>
</feature>
<dbReference type="Pfam" id="PF05128">
    <property type="entry name" value="DUF697"/>
    <property type="match status" value="1"/>
</dbReference>
<evidence type="ECO:0000256" key="2">
    <source>
        <dbReference type="ARBA" id="ARBA00022692"/>
    </source>
</evidence>
<name>A0AA41YRF6_9PROT</name>
<evidence type="ECO:0000256" key="5">
    <source>
        <dbReference type="SAM" id="Phobius"/>
    </source>
</evidence>
<protein>
    <submittedName>
        <fullName evidence="6">DUF697 domain-containing protein</fullName>
    </submittedName>
</protein>
<dbReference type="EMBL" id="JAPDNT010000007">
    <property type="protein sequence ID" value="MCW3475238.1"/>
    <property type="molecule type" value="Genomic_DNA"/>
</dbReference>
<evidence type="ECO:0000313" key="7">
    <source>
        <dbReference type="Proteomes" id="UP001165679"/>
    </source>
</evidence>
<keyword evidence="3 5" id="KW-1133">Transmembrane helix</keyword>
<keyword evidence="4 5" id="KW-0472">Membrane</keyword>
<comment type="caution">
    <text evidence="6">The sequence shown here is derived from an EMBL/GenBank/DDBJ whole genome shotgun (WGS) entry which is preliminary data.</text>
</comment>